<dbReference type="GO" id="GO:0051276">
    <property type="term" value="P:chromosome organization"/>
    <property type="evidence" value="ECO:0007669"/>
    <property type="project" value="InterPro"/>
</dbReference>
<dbReference type="GO" id="GO:0005694">
    <property type="term" value="C:chromosome"/>
    <property type="evidence" value="ECO:0007669"/>
    <property type="project" value="InterPro"/>
</dbReference>
<feature type="non-terminal residue" evidence="2">
    <location>
        <position position="1"/>
    </location>
</feature>
<evidence type="ECO:0000313" key="2">
    <source>
        <dbReference type="EMBL" id="CAF4384359.1"/>
    </source>
</evidence>
<gene>
    <name evidence="2" type="ORF">OXD698_LOCUS50540</name>
</gene>
<sequence length="106" mass="12062">MQVSQTRDELRKCQDQLRSVMNKGASSGADGLQRLLRQFADENRNQDIINGYHGTLIENIECDPAFYTAVEVIAGNRLNYHIVDSDIIATRLVKEFNTARQRGEIH</sequence>
<dbReference type="EMBL" id="CAJOAZ010024418">
    <property type="protein sequence ID" value="CAF4384359.1"/>
    <property type="molecule type" value="Genomic_DNA"/>
</dbReference>
<dbReference type="AlphaFoldDB" id="A0A820N9J2"/>
<dbReference type="InterPro" id="IPR010935">
    <property type="entry name" value="SMC_hinge"/>
</dbReference>
<protein>
    <recommendedName>
        <fullName evidence="1">SMC hinge domain-containing protein</fullName>
    </recommendedName>
</protein>
<proteinExistence type="predicted"/>
<name>A0A820N9J2_9BILA</name>
<accession>A0A820N9J2</accession>
<dbReference type="PANTHER" id="PTHR43977">
    <property type="entry name" value="STRUCTURAL MAINTENANCE OF CHROMOSOMES PROTEIN 3"/>
    <property type="match status" value="1"/>
</dbReference>
<evidence type="ECO:0000313" key="3">
    <source>
        <dbReference type="Proteomes" id="UP000663844"/>
    </source>
</evidence>
<dbReference type="InterPro" id="IPR036277">
    <property type="entry name" value="SMC_hinge_sf"/>
</dbReference>
<reference evidence="2" key="1">
    <citation type="submission" date="2021-02" db="EMBL/GenBank/DDBJ databases">
        <authorList>
            <person name="Nowell W R."/>
        </authorList>
    </citation>
    <scope>NUCLEOTIDE SEQUENCE</scope>
</reference>
<feature type="domain" description="SMC hinge" evidence="1">
    <location>
        <begin position="50"/>
        <end position="99"/>
    </location>
</feature>
<comment type="caution">
    <text evidence="2">The sequence shown here is derived from an EMBL/GenBank/DDBJ whole genome shotgun (WGS) entry which is preliminary data.</text>
</comment>
<dbReference type="SUPFAM" id="SSF75553">
    <property type="entry name" value="Smc hinge domain"/>
    <property type="match status" value="1"/>
</dbReference>
<dbReference type="Proteomes" id="UP000663844">
    <property type="component" value="Unassembled WGS sequence"/>
</dbReference>
<dbReference type="Pfam" id="PF06470">
    <property type="entry name" value="SMC_hinge"/>
    <property type="match status" value="1"/>
</dbReference>
<organism evidence="2 3">
    <name type="scientific">Adineta steineri</name>
    <dbReference type="NCBI Taxonomy" id="433720"/>
    <lineage>
        <taxon>Eukaryota</taxon>
        <taxon>Metazoa</taxon>
        <taxon>Spiralia</taxon>
        <taxon>Gnathifera</taxon>
        <taxon>Rotifera</taxon>
        <taxon>Eurotatoria</taxon>
        <taxon>Bdelloidea</taxon>
        <taxon>Adinetida</taxon>
        <taxon>Adinetidae</taxon>
        <taxon>Adineta</taxon>
    </lineage>
</organism>
<dbReference type="GO" id="GO:0005524">
    <property type="term" value="F:ATP binding"/>
    <property type="evidence" value="ECO:0007669"/>
    <property type="project" value="InterPro"/>
</dbReference>
<evidence type="ECO:0000259" key="1">
    <source>
        <dbReference type="Pfam" id="PF06470"/>
    </source>
</evidence>
<dbReference type="Gene3D" id="1.20.1060.20">
    <property type="match status" value="1"/>
</dbReference>